<proteinExistence type="predicted"/>
<dbReference type="SUPFAM" id="SSF53474">
    <property type="entry name" value="alpha/beta-Hydrolases"/>
    <property type="match status" value="1"/>
</dbReference>
<sequence length="179" mass="20352">MSKKVLLLHGWGGSDYPHWQSWLAGELARDYGTVCFPLLDHPHFPSKNRWMRQVKAMLEAFRPDVVICHSLANTLWFHLCEEGAIAPVEHLFLVAPPRLDCEIETIKSFFPVTPPANLFAENVQLVTSTTDPYMTPEEARSLRAALDVPMMVLEDAGHINADSGYGEWPWILEQLQEIK</sequence>
<dbReference type="RefSeq" id="WP_345972817.1">
    <property type="nucleotide sequence ID" value="NZ_CP147920.1"/>
</dbReference>
<protein>
    <submittedName>
        <fullName evidence="1">Alpha/beta hydrolase</fullName>
    </submittedName>
</protein>
<organism evidence="1 2">
    <name type="scientific">Sulfurimonas diazotrophicus</name>
    <dbReference type="NCBI Taxonomy" id="3131939"/>
    <lineage>
        <taxon>Bacteria</taxon>
        <taxon>Pseudomonadati</taxon>
        <taxon>Campylobacterota</taxon>
        <taxon>Epsilonproteobacteria</taxon>
        <taxon>Campylobacterales</taxon>
        <taxon>Sulfurimonadaceae</taxon>
        <taxon>Sulfurimonas</taxon>
    </lineage>
</organism>
<dbReference type="InterPro" id="IPR029058">
    <property type="entry name" value="AB_hydrolase_fold"/>
</dbReference>
<reference evidence="1 2" key="1">
    <citation type="submission" date="2024-03" db="EMBL/GenBank/DDBJ databases">
        <title>Sulfurimonas sp. HSL3-1.</title>
        <authorList>
            <person name="Wang S."/>
        </authorList>
    </citation>
    <scope>NUCLEOTIDE SEQUENCE [LARGE SCALE GENOMIC DNA]</scope>
    <source>
        <strain evidence="1 2">HSL3-1</strain>
    </source>
</reference>
<dbReference type="GO" id="GO:0016787">
    <property type="term" value="F:hydrolase activity"/>
    <property type="evidence" value="ECO:0007669"/>
    <property type="project" value="UniProtKB-KW"/>
</dbReference>
<keyword evidence="2" id="KW-1185">Reference proteome</keyword>
<evidence type="ECO:0000313" key="1">
    <source>
        <dbReference type="EMBL" id="XAU15261.1"/>
    </source>
</evidence>
<gene>
    <name evidence="1" type="ORF">WCY31_00860</name>
</gene>
<dbReference type="Proteomes" id="UP001447842">
    <property type="component" value="Chromosome"/>
</dbReference>
<dbReference type="Pfam" id="PF06821">
    <property type="entry name" value="Ser_hydrolase"/>
    <property type="match status" value="1"/>
</dbReference>
<dbReference type="Gene3D" id="3.40.50.1820">
    <property type="entry name" value="alpha/beta hydrolase"/>
    <property type="match status" value="1"/>
</dbReference>
<name>A0ABZ3HC80_9BACT</name>
<evidence type="ECO:0000313" key="2">
    <source>
        <dbReference type="Proteomes" id="UP001447842"/>
    </source>
</evidence>
<dbReference type="InterPro" id="IPR010662">
    <property type="entry name" value="RBBP9/YdeN"/>
</dbReference>
<keyword evidence="1" id="KW-0378">Hydrolase</keyword>
<accession>A0ABZ3HC80</accession>
<dbReference type="EMBL" id="CP147920">
    <property type="protein sequence ID" value="XAU15261.1"/>
    <property type="molecule type" value="Genomic_DNA"/>
</dbReference>